<accession>A0A1I3LEB4</accession>
<proteinExistence type="predicted"/>
<dbReference type="GeneID" id="14207415"/>
<name>A0A1I3LEB4_9EURY</name>
<protein>
    <submittedName>
        <fullName evidence="2">Uncharacterized protein</fullName>
    </submittedName>
</protein>
<organism evidence="2 3">
    <name type="scientific">Natronobacterium gregoryi</name>
    <dbReference type="NCBI Taxonomy" id="44930"/>
    <lineage>
        <taxon>Archaea</taxon>
        <taxon>Methanobacteriati</taxon>
        <taxon>Methanobacteriota</taxon>
        <taxon>Stenosarchaea group</taxon>
        <taxon>Halobacteria</taxon>
        <taxon>Halobacteriales</taxon>
        <taxon>Natrialbaceae</taxon>
        <taxon>Natronobacterium</taxon>
    </lineage>
</organism>
<dbReference type="OMA" id="MLDEMMS"/>
<feature type="region of interest" description="Disordered" evidence="1">
    <location>
        <begin position="71"/>
        <end position="138"/>
    </location>
</feature>
<dbReference type="AlphaFoldDB" id="A0A1I3LEB4"/>
<dbReference type="EMBL" id="FORO01000006">
    <property type="protein sequence ID" value="SFI83083.1"/>
    <property type="molecule type" value="Genomic_DNA"/>
</dbReference>
<gene>
    <name evidence="2" type="ORF">SAMN05443661_106131</name>
</gene>
<sequence>MKTLEITDEQYALIQQVREELSEEVVGRYGHVRDRDAIQFLIDNVGTDGDGGVSIDAGIDGEIDASEFTYNVETDDADETESDDDRDDGGSEADDDEMLDEMMSLLETHDDKWNESSSEDARYEVELPDGSTEEAQTKDDVRALLFKNYR</sequence>
<feature type="compositionally biased region" description="Basic and acidic residues" evidence="1">
    <location>
        <begin position="107"/>
        <end position="125"/>
    </location>
</feature>
<dbReference type="Proteomes" id="UP000182829">
    <property type="component" value="Unassembled WGS sequence"/>
</dbReference>
<reference evidence="2 3" key="1">
    <citation type="submission" date="2016-10" db="EMBL/GenBank/DDBJ databases">
        <authorList>
            <person name="de Groot N.N."/>
        </authorList>
    </citation>
    <scope>NUCLEOTIDE SEQUENCE [LARGE SCALE GENOMIC DNA]</scope>
    <source>
        <strain evidence="2 3">SP2</strain>
    </source>
</reference>
<feature type="compositionally biased region" description="Acidic residues" evidence="1">
    <location>
        <begin position="73"/>
        <end position="100"/>
    </location>
</feature>
<evidence type="ECO:0000256" key="1">
    <source>
        <dbReference type="SAM" id="MobiDB-lite"/>
    </source>
</evidence>
<evidence type="ECO:0000313" key="3">
    <source>
        <dbReference type="Proteomes" id="UP000182829"/>
    </source>
</evidence>
<evidence type="ECO:0000313" key="2">
    <source>
        <dbReference type="EMBL" id="SFI83083.1"/>
    </source>
</evidence>
<dbReference type="OrthoDB" id="205007at2157"/>
<dbReference type="RefSeq" id="WP_005580067.1">
    <property type="nucleotide sequence ID" value="NZ_FORO01000006.1"/>
</dbReference>